<evidence type="ECO:0000259" key="1">
    <source>
        <dbReference type="PROSITE" id="PS51294"/>
    </source>
</evidence>
<dbReference type="EMBL" id="CAXDID020000278">
    <property type="protein sequence ID" value="CAL6069576.1"/>
    <property type="molecule type" value="Genomic_DNA"/>
</dbReference>
<evidence type="ECO:0000313" key="2">
    <source>
        <dbReference type="EMBL" id="CAI9920402.1"/>
    </source>
</evidence>
<organism evidence="3">
    <name type="scientific">Hexamita inflata</name>
    <dbReference type="NCBI Taxonomy" id="28002"/>
    <lineage>
        <taxon>Eukaryota</taxon>
        <taxon>Metamonada</taxon>
        <taxon>Diplomonadida</taxon>
        <taxon>Hexamitidae</taxon>
        <taxon>Hexamitinae</taxon>
        <taxon>Hexamita</taxon>
    </lineage>
</organism>
<dbReference type="SMART" id="SM00717">
    <property type="entry name" value="SANT"/>
    <property type="match status" value="1"/>
</dbReference>
<accession>A0AA86UPJ5</accession>
<dbReference type="EMBL" id="CATOUU010001008">
    <property type="protein sequence ID" value="CAI9966640.1"/>
    <property type="molecule type" value="Genomic_DNA"/>
</dbReference>
<evidence type="ECO:0000313" key="5">
    <source>
        <dbReference type="EMBL" id="CAL6069576.1"/>
    </source>
</evidence>
<keyword evidence="6" id="KW-1185">Reference proteome</keyword>
<dbReference type="PROSITE" id="PS51294">
    <property type="entry name" value="HTH_MYB"/>
    <property type="match status" value="1"/>
</dbReference>
<name>A0AA86UPJ5_9EUKA</name>
<dbReference type="Proteomes" id="UP001642409">
    <property type="component" value="Unassembled WGS sequence"/>
</dbReference>
<sequence>MQTQKRTSSKRSWSHAEQNLFKKLYKQFRKNFELYVPFFEGRTHGQIKSFYQNVVHKNKQISAEKTVNVSSVDSQVQCIENVGLNVFESTMMIFDNQHYSERQKQF</sequence>
<dbReference type="AlphaFoldDB" id="A0AA86UPJ5"/>
<dbReference type="CDD" id="cd00167">
    <property type="entry name" value="SANT"/>
    <property type="match status" value="1"/>
</dbReference>
<protein>
    <submittedName>
        <fullName evidence="3">SANT/Myb domain</fullName>
    </submittedName>
    <submittedName>
        <fullName evidence="4">SANT/Myb_domain</fullName>
    </submittedName>
</protein>
<evidence type="ECO:0000313" key="4">
    <source>
        <dbReference type="EMBL" id="CAL6064153.1"/>
    </source>
</evidence>
<evidence type="ECO:0000313" key="6">
    <source>
        <dbReference type="Proteomes" id="UP001642409"/>
    </source>
</evidence>
<dbReference type="SUPFAM" id="SSF46689">
    <property type="entry name" value="Homeodomain-like"/>
    <property type="match status" value="1"/>
</dbReference>
<proteinExistence type="predicted"/>
<dbReference type="InterPro" id="IPR017930">
    <property type="entry name" value="Myb_dom"/>
</dbReference>
<reference evidence="3" key="1">
    <citation type="submission" date="2023-06" db="EMBL/GenBank/DDBJ databases">
        <authorList>
            <person name="Kurt Z."/>
        </authorList>
    </citation>
    <scope>NUCLEOTIDE SEQUENCE</scope>
</reference>
<comment type="caution">
    <text evidence="3">The sequence shown here is derived from an EMBL/GenBank/DDBJ whole genome shotgun (WGS) entry which is preliminary data.</text>
</comment>
<gene>
    <name evidence="4" type="ORF">HINF_LOCUS51217</name>
    <name evidence="5" type="ORF">HINF_LOCUS54045</name>
    <name evidence="3" type="ORF">HINF_LOCUS54285</name>
    <name evidence="2" type="ORF">HINF_LOCUS8047</name>
</gene>
<evidence type="ECO:0000313" key="3">
    <source>
        <dbReference type="EMBL" id="CAI9966640.1"/>
    </source>
</evidence>
<dbReference type="EMBL" id="CAXDID020000249">
    <property type="protein sequence ID" value="CAL6064153.1"/>
    <property type="molecule type" value="Genomic_DNA"/>
</dbReference>
<dbReference type="InterPro" id="IPR001005">
    <property type="entry name" value="SANT/Myb"/>
</dbReference>
<dbReference type="Gene3D" id="1.10.10.60">
    <property type="entry name" value="Homeodomain-like"/>
    <property type="match status" value="1"/>
</dbReference>
<feature type="domain" description="HTH myb-type" evidence="1">
    <location>
        <begin position="1"/>
        <end position="59"/>
    </location>
</feature>
<reference evidence="4 6" key="2">
    <citation type="submission" date="2024-07" db="EMBL/GenBank/DDBJ databases">
        <authorList>
            <person name="Akdeniz Z."/>
        </authorList>
    </citation>
    <scope>NUCLEOTIDE SEQUENCE [LARGE SCALE GENOMIC DNA]</scope>
</reference>
<dbReference type="InterPro" id="IPR009057">
    <property type="entry name" value="Homeodomain-like_sf"/>
</dbReference>
<dbReference type="EMBL" id="CATOUU010000199">
    <property type="protein sequence ID" value="CAI9920402.1"/>
    <property type="molecule type" value="Genomic_DNA"/>
</dbReference>